<gene>
    <name evidence="2" type="ORF">NVS88_19665</name>
</gene>
<dbReference type="Pfam" id="PF13669">
    <property type="entry name" value="Glyoxalase_4"/>
    <property type="match status" value="1"/>
</dbReference>
<organism evidence="2 3">
    <name type="scientific">Speluncibacter jeojiensis</name>
    <dbReference type="NCBI Taxonomy" id="2710754"/>
    <lineage>
        <taxon>Bacteria</taxon>
        <taxon>Bacillati</taxon>
        <taxon>Actinomycetota</taxon>
        <taxon>Actinomycetes</taxon>
        <taxon>Mycobacteriales</taxon>
        <taxon>Speluncibacteraceae</taxon>
        <taxon>Speluncibacter</taxon>
    </lineage>
</organism>
<dbReference type="AlphaFoldDB" id="A0A9X4RFM6"/>
<dbReference type="Gene3D" id="3.10.180.10">
    <property type="entry name" value="2,3-Dihydroxybiphenyl 1,2-Dioxygenase, domain 1"/>
    <property type="match status" value="1"/>
</dbReference>
<comment type="caution">
    <text evidence="2">The sequence shown here is derived from an EMBL/GenBank/DDBJ whole genome shotgun (WGS) entry which is preliminary data.</text>
</comment>
<dbReference type="RefSeq" id="WP_332520690.1">
    <property type="nucleotide sequence ID" value="NZ_JANRHA010000017.1"/>
</dbReference>
<protein>
    <submittedName>
        <fullName evidence="2">VOC family protein</fullName>
    </submittedName>
</protein>
<keyword evidence="3" id="KW-1185">Reference proteome</keyword>
<reference evidence="2" key="1">
    <citation type="submission" date="2022-08" db="EMBL/GenBank/DDBJ databases">
        <title>Genome analysis of Corynebacteriales strain.</title>
        <authorList>
            <person name="Lee S.D."/>
        </authorList>
    </citation>
    <scope>NUCLEOTIDE SEQUENCE</scope>
    <source>
        <strain evidence="2">D3-21</strain>
    </source>
</reference>
<dbReference type="SUPFAM" id="SSF54593">
    <property type="entry name" value="Glyoxalase/Bleomycin resistance protein/Dihydroxybiphenyl dioxygenase"/>
    <property type="match status" value="1"/>
</dbReference>
<feature type="domain" description="VOC" evidence="1">
    <location>
        <begin position="13"/>
        <end position="150"/>
    </location>
</feature>
<dbReference type="EMBL" id="JANRHA010000017">
    <property type="protein sequence ID" value="MDG3016774.1"/>
    <property type="molecule type" value="Genomic_DNA"/>
</dbReference>
<proteinExistence type="predicted"/>
<sequence>MTAAPQQGPGSGPIVQVGYVVADLDASVESWVRRTGTGPWTVIRNVTLRGPYRGEDTEVVIDVALGYSGQTQIELIQPTIGEPSPYVDDAGAPLLGPHHVAWCTDDLDASIAAARATGLEVLFAGEGIGTRVAYLQSPDQPGVIYEYIQMAGMRDMIAAGVEQARVWGGTDPIRVIG</sequence>
<evidence type="ECO:0000313" key="3">
    <source>
        <dbReference type="Proteomes" id="UP001152755"/>
    </source>
</evidence>
<accession>A0A9X4RFM6</accession>
<evidence type="ECO:0000259" key="1">
    <source>
        <dbReference type="PROSITE" id="PS51819"/>
    </source>
</evidence>
<evidence type="ECO:0000313" key="2">
    <source>
        <dbReference type="EMBL" id="MDG3016774.1"/>
    </source>
</evidence>
<dbReference type="Proteomes" id="UP001152755">
    <property type="component" value="Unassembled WGS sequence"/>
</dbReference>
<dbReference type="InterPro" id="IPR037523">
    <property type="entry name" value="VOC_core"/>
</dbReference>
<name>A0A9X4RFM6_9ACTN</name>
<dbReference type="InterPro" id="IPR029068">
    <property type="entry name" value="Glyas_Bleomycin-R_OHBP_Dase"/>
</dbReference>
<dbReference type="PROSITE" id="PS51819">
    <property type="entry name" value="VOC"/>
    <property type="match status" value="1"/>
</dbReference>